<evidence type="ECO:0000313" key="1">
    <source>
        <dbReference type="EMBL" id="AYN43275.1"/>
    </source>
</evidence>
<keyword evidence="2" id="KW-1185">Reference proteome</keyword>
<reference evidence="1 2" key="1">
    <citation type="submission" date="2018-10" db="EMBL/GenBank/DDBJ databases">
        <title>The genome of Streptomyces dangxiongensis Z022.</title>
        <authorList>
            <person name="Zhang B."/>
        </authorList>
    </citation>
    <scope>NUCLEOTIDE SEQUENCE [LARGE SCALE GENOMIC DNA]</scope>
    <source>
        <strain evidence="1 2">Z022</strain>
    </source>
</reference>
<dbReference type="OrthoDB" id="4158996at2"/>
<accession>A0A3G2JPA5</accession>
<evidence type="ECO:0000313" key="2">
    <source>
        <dbReference type="Proteomes" id="UP000268329"/>
    </source>
</evidence>
<gene>
    <name evidence="1" type="ORF">D9753_35305</name>
</gene>
<sequence>MTEWEINPAGVPRARHGTGRRFRQRTLALSEHPAFLCRLGGPFFLFQCKVTALGALRDPNEPL</sequence>
<dbReference type="EMBL" id="CP033073">
    <property type="protein sequence ID" value="AYN43275.1"/>
    <property type="molecule type" value="Genomic_DNA"/>
</dbReference>
<protein>
    <submittedName>
        <fullName evidence="1">Uncharacterized protein</fullName>
    </submittedName>
</protein>
<dbReference type="AlphaFoldDB" id="A0A3G2JPA5"/>
<dbReference type="KEGG" id="sdd:D9753_35305"/>
<dbReference type="Proteomes" id="UP000268329">
    <property type="component" value="Chromosome"/>
</dbReference>
<organism evidence="1 2">
    <name type="scientific">Streptomyces dangxiongensis</name>
    <dbReference type="NCBI Taxonomy" id="1442032"/>
    <lineage>
        <taxon>Bacteria</taxon>
        <taxon>Bacillati</taxon>
        <taxon>Actinomycetota</taxon>
        <taxon>Actinomycetes</taxon>
        <taxon>Kitasatosporales</taxon>
        <taxon>Streptomycetaceae</taxon>
        <taxon>Streptomyces</taxon>
    </lineage>
</organism>
<name>A0A3G2JPA5_9ACTN</name>
<proteinExistence type="predicted"/>